<organism evidence="1 3">
    <name type="scientific">Vitis vinifera</name>
    <name type="common">Grape</name>
    <dbReference type="NCBI Taxonomy" id="29760"/>
    <lineage>
        <taxon>Eukaryota</taxon>
        <taxon>Viridiplantae</taxon>
        <taxon>Streptophyta</taxon>
        <taxon>Embryophyta</taxon>
        <taxon>Tracheophyta</taxon>
        <taxon>Spermatophyta</taxon>
        <taxon>Magnoliopsida</taxon>
        <taxon>eudicotyledons</taxon>
        <taxon>Gunneridae</taxon>
        <taxon>Pentapetalae</taxon>
        <taxon>rosids</taxon>
        <taxon>Vitales</taxon>
        <taxon>Vitaceae</taxon>
        <taxon>Viteae</taxon>
        <taxon>Vitis</taxon>
    </lineage>
</organism>
<evidence type="ECO:0000313" key="3">
    <source>
        <dbReference type="Proteomes" id="UP000288805"/>
    </source>
</evidence>
<comment type="caution">
    <text evidence="1">The sequence shown here is derived from an EMBL/GenBank/DDBJ whole genome shotgun (WGS) entry which is preliminary data.</text>
</comment>
<evidence type="ECO:0000313" key="1">
    <source>
        <dbReference type="EMBL" id="RVW55657.1"/>
    </source>
</evidence>
<gene>
    <name evidence="2" type="ORF">CK203_001691</name>
    <name evidence="1" type="ORF">CK203_096397</name>
</gene>
<sequence length="120" mass="13503">MYELVTKMTSNKIDGTNYSAWSHFVKLDVTGNGKLGHMIGEKKQPTISDPFFTTRVEENAMLMLWLLKSMTLYISATFLQLPTAHALWDVVAQTYFDGSDASQIPNLGTKDMRLDNKGSH</sequence>
<evidence type="ECO:0008006" key="4">
    <source>
        <dbReference type="Google" id="ProtNLM"/>
    </source>
</evidence>
<reference evidence="1 3" key="1">
    <citation type="journal article" date="2018" name="PLoS Genet.">
        <title>Population sequencing reveals clonal diversity and ancestral inbreeding in the grapevine cultivar Chardonnay.</title>
        <authorList>
            <person name="Roach M.J."/>
            <person name="Johnson D.L."/>
            <person name="Bohlmann J."/>
            <person name="van Vuuren H.J."/>
            <person name="Jones S.J."/>
            <person name="Pretorius I.S."/>
            <person name="Schmidt S.A."/>
            <person name="Borneman A.R."/>
        </authorList>
    </citation>
    <scope>NUCLEOTIDE SEQUENCE [LARGE SCALE GENOMIC DNA]</scope>
    <source>
        <strain evidence="3">cv. Chardonnay</strain>
        <strain evidence="1">I10V1</strain>
        <tissue evidence="1">Leaf</tissue>
    </source>
</reference>
<dbReference type="PANTHER" id="PTHR37610:SF75">
    <property type="entry name" value="RETROTRANSPOSON COPIA-LIKE N-TERMINAL DOMAIN-CONTAINING PROTEIN"/>
    <property type="match status" value="1"/>
</dbReference>
<dbReference type="AlphaFoldDB" id="A0A438F6L8"/>
<protein>
    <recommendedName>
        <fullName evidence="4">Retrotransposon Copia-like N-terminal domain-containing protein</fullName>
    </recommendedName>
</protein>
<accession>A0A438F6L8</accession>
<dbReference type="EMBL" id="QGNW01000004">
    <property type="protein sequence ID" value="RVX21696.1"/>
    <property type="molecule type" value="Genomic_DNA"/>
</dbReference>
<evidence type="ECO:0000313" key="2">
    <source>
        <dbReference type="EMBL" id="RVX21696.1"/>
    </source>
</evidence>
<dbReference type="PANTHER" id="PTHR37610">
    <property type="entry name" value="CCHC-TYPE DOMAIN-CONTAINING PROTEIN"/>
    <property type="match status" value="1"/>
</dbReference>
<dbReference type="Proteomes" id="UP000288805">
    <property type="component" value="Unassembled WGS sequence"/>
</dbReference>
<name>A0A438F6L8_VITVI</name>
<proteinExistence type="predicted"/>
<dbReference type="EMBL" id="QGNW01001110">
    <property type="protein sequence ID" value="RVW55657.1"/>
    <property type="molecule type" value="Genomic_DNA"/>
</dbReference>